<reference evidence="1" key="1">
    <citation type="submission" date="2022-05" db="EMBL/GenBank/DDBJ databases">
        <title>Draft genome sequence of Clostridium tertium strain CP3 isolated from Peru.</title>
        <authorList>
            <person name="Hurtado R."/>
            <person name="Lima L."/>
            <person name="Sousa T."/>
            <person name="Jaiswal A.K."/>
            <person name="Tiwari S."/>
            <person name="Maturrano L."/>
            <person name="Brenig B."/>
            <person name="Azevedo V."/>
        </authorList>
    </citation>
    <scope>NUCLEOTIDE SEQUENCE</scope>
    <source>
        <strain evidence="1">CP3</strain>
    </source>
</reference>
<keyword evidence="2" id="KW-1185">Reference proteome</keyword>
<dbReference type="EMBL" id="JAMRYU010000007">
    <property type="protein sequence ID" value="MDC4240148.1"/>
    <property type="molecule type" value="Genomic_DNA"/>
</dbReference>
<proteinExistence type="predicted"/>
<dbReference type="RefSeq" id="WP_008680657.1">
    <property type="nucleotide sequence ID" value="NZ_CABKOG010000003.1"/>
</dbReference>
<name>A0A9X3XJM2_9CLOT</name>
<protein>
    <submittedName>
        <fullName evidence="1">Uncharacterized protein</fullName>
    </submittedName>
</protein>
<sequence>MSNKKLLLTLGAGYICTHVSNVRRTKINENLKCYNNENEDLSIFILNNNTYENLLMLNFNKEKNKVKIANFYMNKRELSEFYNKNGEIETIKLLNLENSLSINNYIKFDYRIIKEYVDKINGLNLRITAREARLLKLEMNESNTYIFNGEKIIEYLTLDYVGADKSKRLKRVLKILLDNVFELSKKDFINTISEIMTNIETSLSIKDLVSLGVYSLKLNSSDIEEYNFEVGEKLLVVQ</sequence>
<dbReference type="Gene3D" id="3.40.630.190">
    <property type="entry name" value="LCP protein"/>
    <property type="match status" value="1"/>
</dbReference>
<evidence type="ECO:0000313" key="1">
    <source>
        <dbReference type="EMBL" id="MDC4240148.1"/>
    </source>
</evidence>
<gene>
    <name evidence="1" type="ORF">NE398_08220</name>
</gene>
<evidence type="ECO:0000313" key="2">
    <source>
        <dbReference type="Proteomes" id="UP001141183"/>
    </source>
</evidence>
<dbReference type="AlphaFoldDB" id="A0A9X3XJM2"/>
<accession>A0A9X3XJM2</accession>
<dbReference type="Proteomes" id="UP001141183">
    <property type="component" value="Unassembled WGS sequence"/>
</dbReference>
<comment type="caution">
    <text evidence="1">The sequence shown here is derived from an EMBL/GenBank/DDBJ whole genome shotgun (WGS) entry which is preliminary data.</text>
</comment>
<organism evidence="1 2">
    <name type="scientific">Clostridium tertium</name>
    <dbReference type="NCBI Taxonomy" id="1559"/>
    <lineage>
        <taxon>Bacteria</taxon>
        <taxon>Bacillati</taxon>
        <taxon>Bacillota</taxon>
        <taxon>Clostridia</taxon>
        <taxon>Eubacteriales</taxon>
        <taxon>Clostridiaceae</taxon>
        <taxon>Clostridium</taxon>
    </lineage>
</organism>